<protein>
    <recommendedName>
        <fullName evidence="1">4Fe-4S ferredoxin-type domain-containing protein</fullName>
    </recommendedName>
</protein>
<gene>
    <name evidence="2" type="ORF">S12H4_39579</name>
</gene>
<dbReference type="PANTHER" id="PTHR43122">
    <property type="entry name" value="FERREDOXIN SUBUNIT OF PYRUVATE:FLAVODOXIN OXIDOREDUCTASE-RELATED"/>
    <property type="match status" value="1"/>
</dbReference>
<sequence length="80" mass="8940">RDEIFMAKIYINDNYCKGCNLCIHFCPKNVLETSTKLSKRGVPMPVVAHIENCNGCGVCELFCPDFAIVVEKEAKEAAKK</sequence>
<dbReference type="AlphaFoldDB" id="X1T9S2"/>
<organism evidence="2">
    <name type="scientific">marine sediment metagenome</name>
    <dbReference type="NCBI Taxonomy" id="412755"/>
    <lineage>
        <taxon>unclassified sequences</taxon>
        <taxon>metagenomes</taxon>
        <taxon>ecological metagenomes</taxon>
    </lineage>
</organism>
<dbReference type="InterPro" id="IPR017896">
    <property type="entry name" value="4Fe4S_Fe-S-bd"/>
</dbReference>
<dbReference type="InterPro" id="IPR017900">
    <property type="entry name" value="4Fe4S_Fe_S_CS"/>
</dbReference>
<dbReference type="PROSITE" id="PS51379">
    <property type="entry name" value="4FE4S_FER_2"/>
    <property type="match status" value="2"/>
</dbReference>
<dbReference type="SUPFAM" id="SSF54862">
    <property type="entry name" value="4Fe-4S ferredoxins"/>
    <property type="match status" value="1"/>
</dbReference>
<evidence type="ECO:0000259" key="1">
    <source>
        <dbReference type="PROSITE" id="PS51379"/>
    </source>
</evidence>
<name>X1T9S2_9ZZZZ</name>
<dbReference type="PROSITE" id="PS00198">
    <property type="entry name" value="4FE4S_FER_1"/>
    <property type="match status" value="1"/>
</dbReference>
<dbReference type="Pfam" id="PF12838">
    <property type="entry name" value="Fer4_7"/>
    <property type="match status" value="1"/>
</dbReference>
<feature type="domain" description="4Fe-4S ferredoxin-type" evidence="1">
    <location>
        <begin position="43"/>
        <end position="73"/>
    </location>
</feature>
<comment type="caution">
    <text evidence="2">The sequence shown here is derived from an EMBL/GenBank/DDBJ whole genome shotgun (WGS) entry which is preliminary data.</text>
</comment>
<reference evidence="2" key="1">
    <citation type="journal article" date="2014" name="Front. Microbiol.">
        <title>High frequency of phylogenetically diverse reductive dehalogenase-homologous genes in deep subseafloor sedimentary metagenomes.</title>
        <authorList>
            <person name="Kawai M."/>
            <person name="Futagami T."/>
            <person name="Toyoda A."/>
            <person name="Takaki Y."/>
            <person name="Nishi S."/>
            <person name="Hori S."/>
            <person name="Arai W."/>
            <person name="Tsubouchi T."/>
            <person name="Morono Y."/>
            <person name="Uchiyama I."/>
            <person name="Ito T."/>
            <person name="Fujiyama A."/>
            <person name="Inagaki F."/>
            <person name="Takami H."/>
        </authorList>
    </citation>
    <scope>NUCLEOTIDE SEQUENCE</scope>
    <source>
        <strain evidence="2">Expedition CK06-06</strain>
    </source>
</reference>
<feature type="non-terminal residue" evidence="2">
    <location>
        <position position="1"/>
    </location>
</feature>
<evidence type="ECO:0000313" key="2">
    <source>
        <dbReference type="EMBL" id="GAI88141.1"/>
    </source>
</evidence>
<accession>X1T9S2</accession>
<dbReference type="PANTHER" id="PTHR43122:SF1">
    <property type="entry name" value="IRON-SULFUR-BINDING PROTEIN"/>
    <property type="match status" value="1"/>
</dbReference>
<dbReference type="Gene3D" id="3.30.70.20">
    <property type="match status" value="1"/>
</dbReference>
<dbReference type="EMBL" id="BARW01023929">
    <property type="protein sequence ID" value="GAI88141.1"/>
    <property type="molecule type" value="Genomic_DNA"/>
</dbReference>
<feature type="domain" description="4Fe-4S ferredoxin-type" evidence="1">
    <location>
        <begin position="7"/>
        <end position="36"/>
    </location>
</feature>
<proteinExistence type="predicted"/>